<dbReference type="Proteomes" id="UP000663874">
    <property type="component" value="Unassembled WGS sequence"/>
</dbReference>
<gene>
    <name evidence="3" type="ORF">FNK824_LOCUS24614</name>
</gene>
<sequence>MATDDTADTLFKYIDTNQDERIHPSEFRNWFLSSEGLTTSNESITRELHRYDDTTNRFSPYRYTDSYQDDLRYMVDKYSSCGTGRWIDDTVIDTNSSEETNYYLEKSGTNIYHDPNPRIIRRARSASPVTLEQRVLVRYLQPPAVPPPGPLIIKEVRPPQPSPPPPLVIREHPPPLPSPPPLILRERPPTPPKYIPSETIIRTLPALPVPPRSVVIERFPPPPEKPRDIIIERWIPYGPQPERRTIIEHAPPAREYQPPSNTTTIYSAAETRVVRKFNNLGVTQEDPESYRSRYGSSLLDSITLVQHARNAGVVEDITPPAWSSSSYTIGREYPTYYDRSYDRIDGDYPGIVRTRIDQYH</sequence>
<dbReference type="EMBL" id="CAJOBE010005527">
    <property type="protein sequence ID" value="CAF3976329.1"/>
    <property type="molecule type" value="Genomic_DNA"/>
</dbReference>
<name>A0A819MA52_9BILA</name>
<dbReference type="GO" id="GO:0005509">
    <property type="term" value="F:calcium ion binding"/>
    <property type="evidence" value="ECO:0007669"/>
    <property type="project" value="InterPro"/>
</dbReference>
<reference evidence="3" key="1">
    <citation type="submission" date="2021-02" db="EMBL/GenBank/DDBJ databases">
        <authorList>
            <person name="Nowell W R."/>
        </authorList>
    </citation>
    <scope>NUCLEOTIDE SEQUENCE</scope>
</reference>
<feature type="domain" description="EF-hand" evidence="2">
    <location>
        <begin position="2"/>
        <end position="37"/>
    </location>
</feature>
<accession>A0A819MA52</accession>
<feature type="region of interest" description="Disordered" evidence="1">
    <location>
        <begin position="151"/>
        <end position="187"/>
    </location>
</feature>
<evidence type="ECO:0000313" key="4">
    <source>
        <dbReference type="Proteomes" id="UP000663874"/>
    </source>
</evidence>
<evidence type="ECO:0000259" key="2">
    <source>
        <dbReference type="PROSITE" id="PS50222"/>
    </source>
</evidence>
<comment type="caution">
    <text evidence="3">The sequence shown here is derived from an EMBL/GenBank/DDBJ whole genome shotgun (WGS) entry which is preliminary data.</text>
</comment>
<proteinExistence type="predicted"/>
<feature type="compositionally biased region" description="Pro residues" evidence="1">
    <location>
        <begin position="158"/>
        <end position="167"/>
    </location>
</feature>
<dbReference type="InterPro" id="IPR002048">
    <property type="entry name" value="EF_hand_dom"/>
</dbReference>
<dbReference type="PROSITE" id="PS50222">
    <property type="entry name" value="EF_HAND_2"/>
    <property type="match status" value="1"/>
</dbReference>
<evidence type="ECO:0000313" key="3">
    <source>
        <dbReference type="EMBL" id="CAF3976329.1"/>
    </source>
</evidence>
<organism evidence="3 4">
    <name type="scientific">Rotaria sordida</name>
    <dbReference type="NCBI Taxonomy" id="392033"/>
    <lineage>
        <taxon>Eukaryota</taxon>
        <taxon>Metazoa</taxon>
        <taxon>Spiralia</taxon>
        <taxon>Gnathifera</taxon>
        <taxon>Rotifera</taxon>
        <taxon>Eurotatoria</taxon>
        <taxon>Bdelloidea</taxon>
        <taxon>Philodinida</taxon>
        <taxon>Philodinidae</taxon>
        <taxon>Rotaria</taxon>
    </lineage>
</organism>
<protein>
    <recommendedName>
        <fullName evidence="2">EF-hand domain-containing protein</fullName>
    </recommendedName>
</protein>
<dbReference type="AlphaFoldDB" id="A0A819MA52"/>
<evidence type="ECO:0000256" key="1">
    <source>
        <dbReference type="SAM" id="MobiDB-lite"/>
    </source>
</evidence>